<dbReference type="AlphaFoldDB" id="A0A1S1PBS4"/>
<feature type="region of interest" description="Disordered" evidence="1">
    <location>
        <begin position="183"/>
        <end position="206"/>
    </location>
</feature>
<comment type="caution">
    <text evidence="2">The sequence shown here is derived from an EMBL/GenBank/DDBJ whole genome shotgun (WGS) entry which is preliminary data.</text>
</comment>
<evidence type="ECO:0000313" key="2">
    <source>
        <dbReference type="EMBL" id="OHV20308.1"/>
    </source>
</evidence>
<name>A0A1S1PBS4_9ACTN</name>
<gene>
    <name evidence="2" type="ORF">BBK14_08790</name>
</gene>
<evidence type="ECO:0000256" key="1">
    <source>
        <dbReference type="SAM" id="MobiDB-lite"/>
    </source>
</evidence>
<organism evidence="2 3">
    <name type="scientific">Parafrankia soli</name>
    <dbReference type="NCBI Taxonomy" id="2599596"/>
    <lineage>
        <taxon>Bacteria</taxon>
        <taxon>Bacillati</taxon>
        <taxon>Actinomycetota</taxon>
        <taxon>Actinomycetes</taxon>
        <taxon>Frankiales</taxon>
        <taxon>Frankiaceae</taxon>
        <taxon>Parafrankia</taxon>
    </lineage>
</organism>
<dbReference type="RefSeq" id="WP_071066901.1">
    <property type="nucleotide sequence ID" value="NZ_MAXA01000268.1"/>
</dbReference>
<evidence type="ECO:0000313" key="3">
    <source>
        <dbReference type="Proteomes" id="UP000179769"/>
    </source>
</evidence>
<proteinExistence type="predicted"/>
<protein>
    <recommendedName>
        <fullName evidence="4">DUF2889 domain-containing protein</fullName>
    </recommendedName>
</protein>
<dbReference type="OrthoDB" id="7530149at2"/>
<dbReference type="InterPro" id="IPR021312">
    <property type="entry name" value="DUF2889"/>
</dbReference>
<accession>A0A1S1PBS4</accession>
<keyword evidence="3" id="KW-1185">Reference proteome</keyword>
<feature type="region of interest" description="Disordered" evidence="1">
    <location>
        <begin position="1"/>
        <end position="102"/>
    </location>
</feature>
<dbReference type="Proteomes" id="UP000179769">
    <property type="component" value="Unassembled WGS sequence"/>
</dbReference>
<sequence>MAHGQTAPVAVQASPTQVPRQAPGRTGPRSPHTGRPRSGEDARRSGTGGPRTGQPLPGADTAVGQWPGTTGSAQGTPPRRPGSVRRTTSIMMERPDGLTGPLHLTGVGRDLLTTATGEVEVLGEARLRVVLDYMAAPGPVLEIESEPAVPGLASLVGASARAGFRGAARQILAAADADAAGAEGDAADTDSGVADSNGDGAGGASTTRRSLLEQLLDDVPVATLVSGSALGRNGIFRDDPSRHAGAEAGGNPMLDVCAGWQREGLLARVSAERSADPEAPVRTTMVVAGDLAVDEDPLGWHPLPPMGTHAMRRLRRIDLVPIGGEPAGAGPARTGAADGAAAFRADVFFRDTYREASGAEVVVHEYGIDATVDQSARVVRSMGRAGVLPGPECPQALASAERIVGLGAADLRRTVSRTFTGTTTCTHLNDTLRSLGDLPDLIERLRSATAR</sequence>
<reference evidence="3" key="1">
    <citation type="submission" date="2016-07" db="EMBL/GenBank/DDBJ databases">
        <title>Frankia sp. NRRL B-16219 Genome sequencing.</title>
        <authorList>
            <person name="Ghodhbane-Gtari F."/>
            <person name="Swanson E."/>
            <person name="Gueddou A."/>
            <person name="Louati M."/>
            <person name="Nouioui I."/>
            <person name="Hezbri K."/>
            <person name="Abebe-Akele F."/>
            <person name="Simpson S."/>
            <person name="Morris K."/>
            <person name="Thomas K."/>
            <person name="Gtari M."/>
            <person name="Tisa L.S."/>
        </authorList>
    </citation>
    <scope>NUCLEOTIDE SEQUENCE [LARGE SCALE GENOMIC DNA]</scope>
    <source>
        <strain evidence="3">NRRL B-16219</strain>
    </source>
</reference>
<evidence type="ECO:0008006" key="4">
    <source>
        <dbReference type="Google" id="ProtNLM"/>
    </source>
</evidence>
<dbReference type="Pfam" id="PF11136">
    <property type="entry name" value="DUF2889"/>
    <property type="match status" value="1"/>
</dbReference>
<feature type="compositionally biased region" description="Low complexity" evidence="1">
    <location>
        <begin position="183"/>
        <end position="198"/>
    </location>
</feature>
<dbReference type="EMBL" id="MAXA01000268">
    <property type="protein sequence ID" value="OHV20308.1"/>
    <property type="molecule type" value="Genomic_DNA"/>
</dbReference>